<evidence type="ECO:0000313" key="5">
    <source>
        <dbReference type="Proteomes" id="UP001523565"/>
    </source>
</evidence>
<keyword evidence="2" id="KW-0732">Signal</keyword>
<keyword evidence="1" id="KW-0677">Repeat</keyword>
<dbReference type="PANTHER" id="PTHR43308">
    <property type="entry name" value="OUTER MEMBRANE PROTEIN ALPHA-RELATED"/>
    <property type="match status" value="1"/>
</dbReference>
<feature type="chain" id="PRO_5046034675" evidence="2">
    <location>
        <begin position="33"/>
        <end position="531"/>
    </location>
</feature>
<dbReference type="RefSeq" id="WP_262067543.1">
    <property type="nucleotide sequence ID" value="NZ_JAMXOC010000001.1"/>
</dbReference>
<comment type="caution">
    <text evidence="4">The sequence shown here is derived from an EMBL/GenBank/DDBJ whole genome shotgun (WGS) entry which is preliminary data.</text>
</comment>
<evidence type="ECO:0000259" key="3">
    <source>
        <dbReference type="PROSITE" id="PS51272"/>
    </source>
</evidence>
<feature type="domain" description="SLH" evidence="3">
    <location>
        <begin position="475"/>
        <end position="531"/>
    </location>
</feature>
<evidence type="ECO:0000256" key="2">
    <source>
        <dbReference type="SAM" id="SignalP"/>
    </source>
</evidence>
<keyword evidence="5" id="KW-1185">Reference proteome</keyword>
<reference evidence="4 5" key="1">
    <citation type="journal article" date="2022" name="Genome Biol. Evol.">
        <title>Host diet, physiology and behaviors set the stage for Lachnospiraceae cladogenesis.</title>
        <authorList>
            <person name="Vera-Ponce De Leon A."/>
            <person name="Schneider M."/>
            <person name="Jahnes B.C."/>
            <person name="Sadowski V."/>
            <person name="Camuy-Velez L.A."/>
            <person name="Duan J."/>
            <person name="Sabree Z.L."/>
        </authorList>
    </citation>
    <scope>NUCLEOTIDE SEQUENCE [LARGE SCALE GENOMIC DNA]</scope>
    <source>
        <strain evidence="4 5">PAL227</strain>
    </source>
</reference>
<feature type="domain" description="SLH" evidence="3">
    <location>
        <begin position="349"/>
        <end position="408"/>
    </location>
</feature>
<feature type="domain" description="SLH" evidence="3">
    <location>
        <begin position="409"/>
        <end position="472"/>
    </location>
</feature>
<dbReference type="Pfam" id="PF00395">
    <property type="entry name" value="SLH"/>
    <property type="match status" value="2"/>
</dbReference>
<gene>
    <name evidence="4" type="ORF">NK118_00010</name>
</gene>
<proteinExistence type="predicted"/>
<dbReference type="InterPro" id="IPR051465">
    <property type="entry name" value="Cell_Envelope_Struct_Comp"/>
</dbReference>
<name>A0ABT1ED64_9FIRM</name>
<dbReference type="PROSITE" id="PS51272">
    <property type="entry name" value="SLH"/>
    <property type="match status" value="3"/>
</dbReference>
<evidence type="ECO:0000256" key="1">
    <source>
        <dbReference type="ARBA" id="ARBA00022737"/>
    </source>
</evidence>
<protein>
    <submittedName>
        <fullName evidence="4">S-layer homology domain-containing protein</fullName>
    </submittedName>
</protein>
<evidence type="ECO:0000313" key="4">
    <source>
        <dbReference type="EMBL" id="MCP1108633.1"/>
    </source>
</evidence>
<dbReference type="InterPro" id="IPR001119">
    <property type="entry name" value="SLH_dom"/>
</dbReference>
<feature type="signal peptide" evidence="2">
    <location>
        <begin position="1"/>
        <end position="32"/>
    </location>
</feature>
<dbReference type="EMBL" id="JAMZFV010000001">
    <property type="protein sequence ID" value="MCP1108633.1"/>
    <property type="molecule type" value="Genomic_DNA"/>
</dbReference>
<organism evidence="4 5">
    <name type="scientific">Ohessyouella blattaphilus</name>
    <dbReference type="NCBI Taxonomy" id="2949333"/>
    <lineage>
        <taxon>Bacteria</taxon>
        <taxon>Bacillati</taxon>
        <taxon>Bacillota</taxon>
        <taxon>Clostridia</taxon>
        <taxon>Lachnospirales</taxon>
        <taxon>Lachnospiraceae</taxon>
        <taxon>Ohessyouella</taxon>
    </lineage>
</organism>
<sequence>MRAKKENKCKGLWLVIAVFCLALLMTQVVVKAADADDRGDYQDQSLERIHEDDEFIQQQMVENAEYNQMSSDDAYIVIRKFRGDGYAEIYSQEEGNNPDYAGVFNYDVSTGILTVNSYQGGWQLELAHHNENPLKVVFKGKNYFDEIELGSGDYIFGGDGEVNCSSIFVNGPQNFTVESGLYNIVQNFGWGSYYGINMWSSKENHPWIKILGGTVNITSKGFASSTRVGIDAQEGNLEIRNANVNIDLGSAQRVFGLASGLTYAEGEFYGGGLIIENSNINIKTAGTVYSYSIYAYTPQLIGEMSYYVGPRVANKKIDVSKVFTTQESMNNRQVCYDDNLIISTTPIDVDIAFDDVKVGDWYYAPVKSMFQKGIMTGIDDYTFGSTQNLARAQFAALLYKLEGSPAVAYESRFSDVADGQWYTKPILWAAQNGIVNGYQDGRFGVGDSINREQIATMLYSYSKFKGYDLSQSGDLSGFPDNSNVSAYAKKSLQWAVGVGFISGTNGKLDPQGSAVRAQCATIMMRYLKAYE</sequence>
<accession>A0ABT1ED64</accession>
<dbReference type="Proteomes" id="UP001523565">
    <property type="component" value="Unassembled WGS sequence"/>
</dbReference>